<evidence type="ECO:0000256" key="6">
    <source>
        <dbReference type="PIRSR" id="PIRSR620019-2"/>
    </source>
</evidence>
<dbReference type="InterPro" id="IPR001451">
    <property type="entry name" value="Hexapep"/>
</dbReference>
<dbReference type="InterPro" id="IPR020019">
    <property type="entry name" value="AcTrfase_PglD-like"/>
</dbReference>
<evidence type="ECO:0000256" key="4">
    <source>
        <dbReference type="ARBA" id="ARBA00023315"/>
    </source>
</evidence>
<dbReference type="InterPro" id="IPR041561">
    <property type="entry name" value="PglD_N"/>
</dbReference>
<dbReference type="InterPro" id="IPR018357">
    <property type="entry name" value="Hexapep_transf_CS"/>
</dbReference>
<sequence>MTDQPKEIFVIGAGGHGKVAVRAAQACGIRVAAVFDDDPSMWNSALIGAPIFGPLDAIYRQSPLPTLLAIGDNVLRLELVDKMNLPWASVIHPAAYVDDYAKIGSGVLILPNSVVHTDAVVGDHAIVNCNATIEHDCRIGPGTHVSCGACLTGGVQVGRGVLIGAGAIVLPGVQIGDSARVGAGAVVTRDVPSGMTVVGVPARKLAPNKRHAA</sequence>
<dbReference type="SUPFAM" id="SSF51161">
    <property type="entry name" value="Trimeric LpxA-like enzymes"/>
    <property type="match status" value="1"/>
</dbReference>
<evidence type="ECO:0000256" key="5">
    <source>
        <dbReference type="PIRSR" id="PIRSR620019-1"/>
    </source>
</evidence>
<dbReference type="EMBL" id="CP042913">
    <property type="protein sequence ID" value="QEG36644.1"/>
    <property type="molecule type" value="Genomic_DNA"/>
</dbReference>
<reference evidence="8 9" key="1">
    <citation type="submission" date="2019-08" db="EMBL/GenBank/DDBJ databases">
        <title>Deep-cultivation of Planctomycetes and their phenomic and genomic characterization uncovers novel biology.</title>
        <authorList>
            <person name="Wiegand S."/>
            <person name="Jogler M."/>
            <person name="Boedeker C."/>
            <person name="Pinto D."/>
            <person name="Vollmers J."/>
            <person name="Rivas-Marin E."/>
            <person name="Kohn T."/>
            <person name="Peeters S.H."/>
            <person name="Heuer A."/>
            <person name="Rast P."/>
            <person name="Oberbeckmann S."/>
            <person name="Bunk B."/>
            <person name="Jeske O."/>
            <person name="Meyerdierks A."/>
            <person name="Storesund J.E."/>
            <person name="Kallscheuer N."/>
            <person name="Luecker S."/>
            <person name="Lage O.M."/>
            <person name="Pohl T."/>
            <person name="Merkel B.J."/>
            <person name="Hornburger P."/>
            <person name="Mueller R.-W."/>
            <person name="Bruemmer F."/>
            <person name="Labrenz M."/>
            <person name="Spormann A.M."/>
            <person name="Op den Camp H."/>
            <person name="Overmann J."/>
            <person name="Amann R."/>
            <person name="Jetten M.S.M."/>
            <person name="Mascher T."/>
            <person name="Medema M.H."/>
            <person name="Devos D.P."/>
            <person name="Kaster A.-K."/>
            <person name="Ovreas L."/>
            <person name="Rohde M."/>
            <person name="Galperin M.Y."/>
            <person name="Jogler C."/>
        </authorList>
    </citation>
    <scope>NUCLEOTIDE SEQUENCE [LARGE SCALE GENOMIC DNA]</scope>
    <source>
        <strain evidence="8 9">Pr1d</strain>
    </source>
</reference>
<dbReference type="Pfam" id="PF00132">
    <property type="entry name" value="Hexapep"/>
    <property type="match status" value="2"/>
</dbReference>
<evidence type="ECO:0000256" key="2">
    <source>
        <dbReference type="ARBA" id="ARBA00022679"/>
    </source>
</evidence>
<dbReference type="InterPro" id="IPR011004">
    <property type="entry name" value="Trimer_LpxA-like_sf"/>
</dbReference>
<dbReference type="GO" id="GO:0016746">
    <property type="term" value="F:acyltransferase activity"/>
    <property type="evidence" value="ECO:0007669"/>
    <property type="project" value="UniProtKB-KW"/>
</dbReference>
<dbReference type="CDD" id="cd03360">
    <property type="entry name" value="LbH_AT_putative"/>
    <property type="match status" value="1"/>
</dbReference>
<dbReference type="PANTHER" id="PTHR43300:SF7">
    <property type="entry name" value="UDP-N-ACETYLBACILLOSAMINE N-ACETYLTRANSFERASE"/>
    <property type="match status" value="1"/>
</dbReference>
<evidence type="ECO:0000259" key="7">
    <source>
        <dbReference type="Pfam" id="PF17836"/>
    </source>
</evidence>
<accession>A0A5B9QC83</accession>
<dbReference type="NCBIfam" id="TIGR03570">
    <property type="entry name" value="NeuD_NnaD"/>
    <property type="match status" value="1"/>
</dbReference>
<dbReference type="KEGG" id="bgok:Pr1d_39590"/>
<feature type="binding site" evidence="6">
    <location>
        <begin position="36"/>
        <end position="37"/>
    </location>
    <ligand>
        <name>substrate</name>
    </ligand>
</feature>
<evidence type="ECO:0000313" key="9">
    <source>
        <dbReference type="Proteomes" id="UP000323917"/>
    </source>
</evidence>
<evidence type="ECO:0000313" key="8">
    <source>
        <dbReference type="EMBL" id="QEG36644.1"/>
    </source>
</evidence>
<name>A0A5B9QC83_9BACT</name>
<evidence type="ECO:0000256" key="3">
    <source>
        <dbReference type="ARBA" id="ARBA00022737"/>
    </source>
</evidence>
<dbReference type="PROSITE" id="PS00101">
    <property type="entry name" value="HEXAPEP_TRANSFERASES"/>
    <property type="match status" value="1"/>
</dbReference>
<feature type="site" description="Increases basicity of active site His" evidence="5">
    <location>
        <position position="136"/>
    </location>
</feature>
<gene>
    <name evidence="8" type="primary">epsM_2</name>
    <name evidence="8" type="ORF">Pr1d_39590</name>
</gene>
<dbReference type="Gene3D" id="2.160.10.10">
    <property type="entry name" value="Hexapeptide repeat proteins"/>
    <property type="match status" value="2"/>
</dbReference>
<dbReference type="Gene3D" id="3.40.50.20">
    <property type="match status" value="1"/>
</dbReference>
<feature type="domain" description="PglD N-terminal" evidence="7">
    <location>
        <begin position="8"/>
        <end position="82"/>
    </location>
</feature>
<keyword evidence="9" id="KW-1185">Reference proteome</keyword>
<feature type="binding site" evidence="6">
    <location>
        <position position="144"/>
    </location>
    <ligand>
        <name>acetyl-CoA</name>
        <dbReference type="ChEBI" id="CHEBI:57288"/>
    </ligand>
</feature>
<proteinExistence type="inferred from homology"/>
<comment type="similarity">
    <text evidence="1">Belongs to the transferase hexapeptide repeat family.</text>
</comment>
<dbReference type="Pfam" id="PF17836">
    <property type="entry name" value="PglD_N"/>
    <property type="match status" value="1"/>
</dbReference>
<keyword evidence="3" id="KW-0677">Repeat</keyword>
<dbReference type="AlphaFoldDB" id="A0A5B9QC83"/>
<dbReference type="Proteomes" id="UP000323917">
    <property type="component" value="Chromosome"/>
</dbReference>
<feature type="active site" description="Proton acceptor" evidence="5">
    <location>
        <position position="135"/>
    </location>
</feature>
<feature type="binding site" evidence="6">
    <location>
        <position position="71"/>
    </location>
    <ligand>
        <name>substrate</name>
    </ligand>
</feature>
<dbReference type="EC" id="2.3.1.-" evidence="8"/>
<dbReference type="RefSeq" id="WP_168205350.1">
    <property type="nucleotide sequence ID" value="NZ_CP042913.1"/>
</dbReference>
<dbReference type="PANTHER" id="PTHR43300">
    <property type="entry name" value="ACETYLTRANSFERASE"/>
    <property type="match status" value="1"/>
</dbReference>
<evidence type="ECO:0000256" key="1">
    <source>
        <dbReference type="ARBA" id="ARBA00007274"/>
    </source>
</evidence>
<protein>
    <submittedName>
        <fullName evidence="8">Acetyltransferase EpsM</fullName>
        <ecNumber evidence="8">2.3.1.-</ecNumber>
    </submittedName>
</protein>
<organism evidence="8 9">
    <name type="scientific">Bythopirellula goksoeyrii</name>
    <dbReference type="NCBI Taxonomy" id="1400387"/>
    <lineage>
        <taxon>Bacteria</taxon>
        <taxon>Pseudomonadati</taxon>
        <taxon>Planctomycetota</taxon>
        <taxon>Planctomycetia</taxon>
        <taxon>Pirellulales</taxon>
        <taxon>Lacipirellulaceae</taxon>
        <taxon>Bythopirellula</taxon>
    </lineage>
</organism>
<dbReference type="InterPro" id="IPR050179">
    <property type="entry name" value="Trans_hexapeptide_repeat"/>
</dbReference>
<keyword evidence="4 8" id="KW-0012">Acyltransferase</keyword>
<keyword evidence="2 8" id="KW-0808">Transferase</keyword>